<dbReference type="InterPro" id="IPR046938">
    <property type="entry name" value="DNA_clamp_sf"/>
</dbReference>
<dbReference type="AlphaFoldDB" id="A0A650CGE6"/>
<sequence>MRVKVIDADAFSYIFRTLEEFIDEITLDFTSDGLKIRGIDPSRVTFIDILIPSGYFEEYNVEKEEKVGVKLEDFTDVLKTVTKNDSLYLETDENQNIKVTLDGAYERTFTFPSIVASEIETPNLNLEFPFKAKALTVTFTDIIDEIEDIGGDSITFKAEGGKLYLSANSDMGSSTIELSTENGGLLESEGGDAESVYGLEYVVNTSKMRKPSDTVEIAFGSQIPLKLRYNLPQGGYADFYIAPRAE</sequence>
<dbReference type="InterPro" id="IPR000730">
    <property type="entry name" value="Pr_cel_nuc_antig"/>
</dbReference>
<dbReference type="Gene3D" id="3.70.10.10">
    <property type="match status" value="1"/>
</dbReference>
<dbReference type="EMBL" id="CP045484">
    <property type="protein sequence ID" value="QGR16882.1"/>
    <property type="molecule type" value="Genomic_DNA"/>
</dbReference>
<evidence type="ECO:0000256" key="4">
    <source>
        <dbReference type="HAMAP-Rule" id="MF_00317"/>
    </source>
</evidence>
<dbReference type="KEGG" id="soh:D1869_06590"/>
<dbReference type="Pfam" id="PF02747">
    <property type="entry name" value="PCNA_C"/>
    <property type="match status" value="1"/>
</dbReference>
<comment type="similarity">
    <text evidence="1 4 5">Belongs to the PCNA family.</text>
</comment>
<evidence type="ECO:0000313" key="12">
    <source>
        <dbReference type="Proteomes" id="UP000582213"/>
    </source>
</evidence>
<comment type="function">
    <text evidence="6">Sliding clamp subunit. Responsible for tethering the catalytic subunit of DNA polymerase to DNA during high-speed replication.</text>
</comment>
<dbReference type="NCBIfam" id="NF002220">
    <property type="entry name" value="PRK01115.1-3"/>
    <property type="match status" value="1"/>
</dbReference>
<dbReference type="GO" id="GO:0006272">
    <property type="term" value="P:leading strand elongation"/>
    <property type="evidence" value="ECO:0007669"/>
    <property type="project" value="TreeGrafter"/>
</dbReference>
<dbReference type="Proteomes" id="UP000427373">
    <property type="component" value="Chromosome"/>
</dbReference>
<keyword evidence="2 4" id="KW-0235">DNA replication</keyword>
<evidence type="ECO:0000259" key="7">
    <source>
        <dbReference type="Pfam" id="PF00705"/>
    </source>
</evidence>
<dbReference type="Pfam" id="PF00705">
    <property type="entry name" value="PCNA_N"/>
    <property type="match status" value="1"/>
</dbReference>
<dbReference type="Proteomes" id="UP000582213">
    <property type="component" value="Unassembled WGS sequence"/>
</dbReference>
<evidence type="ECO:0000256" key="6">
    <source>
        <dbReference type="RuleBase" id="RU003673"/>
    </source>
</evidence>
<dbReference type="GeneID" id="42800897"/>
<keyword evidence="11" id="KW-1185">Reference proteome</keyword>
<dbReference type="PANTHER" id="PTHR11352:SF0">
    <property type="entry name" value="PROLIFERATING CELL NUCLEAR ANTIGEN"/>
    <property type="match status" value="1"/>
</dbReference>
<dbReference type="InterPro" id="IPR022649">
    <property type="entry name" value="Pr_cel_nuc_antig_C"/>
</dbReference>
<name>A0A650CGE6_SULOH</name>
<dbReference type="OrthoDB" id="14749at2157"/>
<dbReference type="RefSeq" id="WP_156014434.1">
    <property type="nucleotide sequence ID" value="NZ_CP045484.1"/>
</dbReference>
<evidence type="ECO:0000256" key="3">
    <source>
        <dbReference type="ARBA" id="ARBA00023125"/>
    </source>
</evidence>
<feature type="domain" description="Proliferating cell nuclear antigen PCNA N-terminal" evidence="7">
    <location>
        <begin position="5"/>
        <end position="96"/>
    </location>
</feature>
<dbReference type="CDD" id="cd00577">
    <property type="entry name" value="PCNA"/>
    <property type="match status" value="1"/>
</dbReference>
<organism evidence="10 11">
    <name type="scientific">Sulfurisphaera ohwakuensis</name>
    <dbReference type="NCBI Taxonomy" id="69656"/>
    <lineage>
        <taxon>Archaea</taxon>
        <taxon>Thermoproteota</taxon>
        <taxon>Thermoprotei</taxon>
        <taxon>Sulfolobales</taxon>
        <taxon>Sulfolobaceae</taxon>
        <taxon>Sulfurisphaera</taxon>
    </lineage>
</organism>
<protein>
    <recommendedName>
        <fullName evidence="4">DNA polymerase sliding clamp</fullName>
    </recommendedName>
    <alternativeName>
        <fullName evidence="4">Proliferating cell nuclear antigen homolog</fullName>
        <shortName evidence="4">PCNA</shortName>
    </alternativeName>
</protein>
<evidence type="ECO:0000256" key="2">
    <source>
        <dbReference type="ARBA" id="ARBA00022705"/>
    </source>
</evidence>
<dbReference type="EMBL" id="JACHFY010000001">
    <property type="protein sequence ID" value="MBB5252695.1"/>
    <property type="molecule type" value="Genomic_DNA"/>
</dbReference>
<reference evidence="10 11" key="1">
    <citation type="submission" date="2019-10" db="EMBL/GenBank/DDBJ databases">
        <title>Genome Sequences from Six Type Strain Members of the Archaeal Family Sulfolobaceae: Acidianus ambivalens, Acidianus infernus, Metallosphaera prunae, Stygiolobus azoricus, Sulfolobus metallicus, and Sulfurisphaera ohwakuensis.</title>
        <authorList>
            <person name="Counts J.A."/>
            <person name="Kelly R.M."/>
        </authorList>
    </citation>
    <scope>NUCLEOTIDE SEQUENCE [LARGE SCALE GENOMIC DNA]</scope>
    <source>
        <strain evidence="10 11">TA-1</strain>
    </source>
</reference>
<comment type="subunit">
    <text evidence="4">Homotrimer. The subunits circularize to form a toroid; DNA passes through its center. Replication factor C (RFC) is required to load the toroid on the DNA.</text>
</comment>
<proteinExistence type="inferred from homology"/>
<dbReference type="HAMAP" id="MF_00317">
    <property type="entry name" value="DNApol_clamp_arch"/>
    <property type="match status" value="1"/>
</dbReference>
<dbReference type="PRINTS" id="PR00339">
    <property type="entry name" value="PCNACYCLIN"/>
</dbReference>
<evidence type="ECO:0000313" key="11">
    <source>
        <dbReference type="Proteomes" id="UP000427373"/>
    </source>
</evidence>
<accession>A0A650CGE6</accession>
<evidence type="ECO:0000259" key="8">
    <source>
        <dbReference type="Pfam" id="PF02747"/>
    </source>
</evidence>
<dbReference type="GO" id="GO:0006275">
    <property type="term" value="P:regulation of DNA replication"/>
    <property type="evidence" value="ECO:0007669"/>
    <property type="project" value="UniProtKB-UniRule"/>
</dbReference>
<reference evidence="9 12" key="2">
    <citation type="submission" date="2020-08" db="EMBL/GenBank/DDBJ databases">
        <title>Genomic Encyclopedia of Type Strains, Phase IV (KMG-IV): sequencing the most valuable type-strain genomes for metagenomic binning, comparative biology and taxonomic classification.</title>
        <authorList>
            <person name="Goeker M."/>
        </authorList>
    </citation>
    <scope>NUCLEOTIDE SEQUENCE [LARGE SCALE GENOMIC DNA]</scope>
    <source>
        <strain evidence="9 12">DSM 12421</strain>
    </source>
</reference>
<dbReference type="GO" id="GO:0030337">
    <property type="term" value="F:DNA polymerase processivity factor activity"/>
    <property type="evidence" value="ECO:0007669"/>
    <property type="project" value="UniProtKB-UniRule"/>
</dbReference>
<dbReference type="GO" id="GO:0003677">
    <property type="term" value="F:DNA binding"/>
    <property type="evidence" value="ECO:0007669"/>
    <property type="project" value="UniProtKB-UniRule"/>
</dbReference>
<dbReference type="InterPro" id="IPR022648">
    <property type="entry name" value="Pr_cel_nuc_antig_N"/>
</dbReference>
<evidence type="ECO:0000256" key="1">
    <source>
        <dbReference type="ARBA" id="ARBA00010462"/>
    </source>
</evidence>
<dbReference type="SUPFAM" id="SSF55979">
    <property type="entry name" value="DNA clamp"/>
    <property type="match status" value="2"/>
</dbReference>
<evidence type="ECO:0000313" key="9">
    <source>
        <dbReference type="EMBL" id="MBB5252695.1"/>
    </source>
</evidence>
<feature type="domain" description="Proliferating cell nuclear antigen PCNA C-terminal" evidence="8">
    <location>
        <begin position="137"/>
        <end position="243"/>
    </location>
</feature>
<keyword evidence="3 4" id="KW-0238">DNA-binding</keyword>
<comment type="function">
    <text evidence="4">Sliding clamp subunit that acts as a moving platform for DNA processing. Responsible for tethering the catalytic subunit of DNA polymerase and other proteins to DNA during high-speed replication.</text>
</comment>
<dbReference type="PANTHER" id="PTHR11352">
    <property type="entry name" value="PROLIFERATING CELL NUCLEAR ANTIGEN"/>
    <property type="match status" value="1"/>
</dbReference>
<dbReference type="PROSITE" id="PS01251">
    <property type="entry name" value="PCNA_1"/>
    <property type="match status" value="1"/>
</dbReference>
<evidence type="ECO:0000256" key="5">
    <source>
        <dbReference type="RuleBase" id="RU003671"/>
    </source>
</evidence>
<evidence type="ECO:0000313" key="10">
    <source>
        <dbReference type="EMBL" id="QGR16882.1"/>
    </source>
</evidence>
<dbReference type="InterPro" id="IPR022659">
    <property type="entry name" value="Pr_cel_nuc_antig_CS"/>
</dbReference>
<gene>
    <name evidence="4" type="primary">pcn</name>
    <name evidence="10" type="ORF">D1869_06590</name>
    <name evidence="9" type="ORF">HNQ62_000413</name>
</gene>